<dbReference type="NCBIfam" id="NF010344">
    <property type="entry name" value="PRK13771.1"/>
    <property type="match status" value="1"/>
</dbReference>
<comment type="similarity">
    <text evidence="2">Belongs to the zinc-containing alcohol dehydrogenase family.</text>
</comment>
<dbReference type="InterPro" id="IPR013154">
    <property type="entry name" value="ADH-like_N"/>
</dbReference>
<evidence type="ECO:0000256" key="1">
    <source>
        <dbReference type="ARBA" id="ARBA00001947"/>
    </source>
</evidence>
<accession>E1QTZ7</accession>
<dbReference type="EMBL" id="CP002100">
    <property type="protein sequence ID" value="ADN49794.1"/>
    <property type="molecule type" value="Genomic_DNA"/>
</dbReference>
<dbReference type="NCBIfam" id="NF041172">
    <property type="entry name" value="AcrlCoa_red_Thmprot"/>
    <property type="match status" value="1"/>
</dbReference>
<dbReference type="InterPro" id="IPR020843">
    <property type="entry name" value="ER"/>
</dbReference>
<evidence type="ECO:0000256" key="6">
    <source>
        <dbReference type="ARBA" id="ARBA00023002"/>
    </source>
</evidence>
<dbReference type="InterPro" id="IPR036291">
    <property type="entry name" value="NAD(P)-bd_dom_sf"/>
</dbReference>
<name>E1QTZ7_VULDI</name>
<dbReference type="OrthoDB" id="8709at2157"/>
<proteinExistence type="inferred from homology"/>
<evidence type="ECO:0000256" key="7">
    <source>
        <dbReference type="ARBA" id="ARBA00023027"/>
    </source>
</evidence>
<dbReference type="SUPFAM" id="SSF50129">
    <property type="entry name" value="GroES-like"/>
    <property type="match status" value="1"/>
</dbReference>
<evidence type="ECO:0000313" key="10">
    <source>
        <dbReference type="Proteomes" id="UP000006681"/>
    </source>
</evidence>
<dbReference type="KEGG" id="vdi:Vdis_0393"/>
<comment type="cofactor">
    <cofactor evidence="1">
        <name>Zn(2+)</name>
        <dbReference type="ChEBI" id="CHEBI:29105"/>
    </cofactor>
</comment>
<dbReference type="InterPro" id="IPR011032">
    <property type="entry name" value="GroES-like_sf"/>
</dbReference>
<dbReference type="CDD" id="cd08259">
    <property type="entry name" value="Zn_ADH5"/>
    <property type="match status" value="1"/>
</dbReference>
<dbReference type="SUPFAM" id="SSF51735">
    <property type="entry name" value="NAD(P)-binding Rossmann-fold domains"/>
    <property type="match status" value="1"/>
</dbReference>
<keyword evidence="6" id="KW-0560">Oxidoreductase</keyword>
<dbReference type="PANTHER" id="PTHR42940">
    <property type="entry name" value="ALCOHOL DEHYDROGENASE 1-RELATED"/>
    <property type="match status" value="1"/>
</dbReference>
<dbReference type="AlphaFoldDB" id="E1QTZ7"/>
<dbReference type="HOGENOM" id="CLU_026673_11_0_2"/>
<dbReference type="Proteomes" id="UP000006681">
    <property type="component" value="Chromosome"/>
</dbReference>
<protein>
    <recommendedName>
        <fullName evidence="3">alcohol dehydrogenase</fullName>
        <ecNumber evidence="3">1.1.1.1</ecNumber>
    </recommendedName>
</protein>
<dbReference type="Pfam" id="PF00107">
    <property type="entry name" value="ADH_zinc_N"/>
    <property type="match status" value="1"/>
</dbReference>
<dbReference type="GeneID" id="9751311"/>
<dbReference type="Gene3D" id="3.90.180.10">
    <property type="entry name" value="Medium-chain alcohol dehydrogenases, catalytic domain"/>
    <property type="match status" value="1"/>
</dbReference>
<dbReference type="GO" id="GO:0046872">
    <property type="term" value="F:metal ion binding"/>
    <property type="evidence" value="ECO:0007669"/>
    <property type="project" value="UniProtKB-KW"/>
</dbReference>
<evidence type="ECO:0000256" key="4">
    <source>
        <dbReference type="ARBA" id="ARBA00022723"/>
    </source>
</evidence>
<evidence type="ECO:0000259" key="8">
    <source>
        <dbReference type="SMART" id="SM00829"/>
    </source>
</evidence>
<evidence type="ECO:0000256" key="2">
    <source>
        <dbReference type="ARBA" id="ARBA00008072"/>
    </source>
</evidence>
<dbReference type="eggNOG" id="arCOG01455">
    <property type="taxonomic scope" value="Archaea"/>
</dbReference>
<evidence type="ECO:0000313" key="9">
    <source>
        <dbReference type="EMBL" id="ADN49794.1"/>
    </source>
</evidence>
<keyword evidence="4" id="KW-0479">Metal-binding</keyword>
<dbReference type="GO" id="GO:0004022">
    <property type="term" value="F:alcohol dehydrogenase (NAD+) activity"/>
    <property type="evidence" value="ECO:0007669"/>
    <property type="project" value="UniProtKB-EC"/>
</dbReference>
<dbReference type="InterPro" id="IPR013149">
    <property type="entry name" value="ADH-like_C"/>
</dbReference>
<reference evidence="9 10" key="1">
    <citation type="journal article" date="2010" name="Stand. Genomic Sci.">
        <title>Complete genome sequence of Vulcanisaeta distributa type strain (IC-017).</title>
        <authorList>
            <person name="Mavromatis K."/>
            <person name="Sikorski J."/>
            <person name="Pabst E."/>
            <person name="Teshima H."/>
            <person name="Lapidus A."/>
            <person name="Lucas S."/>
            <person name="Nolan M."/>
            <person name="Glavina Del Rio T."/>
            <person name="Cheng J.F."/>
            <person name="Bruce D."/>
            <person name="Goodwin L."/>
            <person name="Pitluck S."/>
            <person name="Liolios K."/>
            <person name="Ivanova N."/>
            <person name="Mikhailova N."/>
            <person name="Pati A."/>
            <person name="Chen A."/>
            <person name="Palaniappan K."/>
            <person name="Land M."/>
            <person name="Hauser L."/>
            <person name="Chang Y.J."/>
            <person name="Jeffries C.D."/>
            <person name="Rohde M."/>
            <person name="Spring S."/>
            <person name="Goker M."/>
            <person name="Wirth R."/>
            <person name="Woyke T."/>
            <person name="Bristow J."/>
            <person name="Eisen J.A."/>
            <person name="Markowitz V."/>
            <person name="Hugenholtz P."/>
            <person name="Klenk H.P."/>
            <person name="Kyrpides N.C."/>
        </authorList>
    </citation>
    <scope>NUCLEOTIDE SEQUENCE [LARGE SCALE GENOMIC DNA]</scope>
    <source>
        <strain evidence="10">DSM 14429 / JCM 11212 / NBRC 100878 / IC-017</strain>
    </source>
</reference>
<organism evidence="9 10">
    <name type="scientific">Vulcanisaeta distributa (strain DSM 14429 / JCM 11212 / NBRC 100878 / IC-017)</name>
    <dbReference type="NCBI Taxonomy" id="572478"/>
    <lineage>
        <taxon>Archaea</taxon>
        <taxon>Thermoproteota</taxon>
        <taxon>Thermoprotei</taxon>
        <taxon>Thermoproteales</taxon>
        <taxon>Thermoproteaceae</taxon>
        <taxon>Vulcanisaeta</taxon>
    </lineage>
</organism>
<dbReference type="SMART" id="SM00829">
    <property type="entry name" value="PKS_ER"/>
    <property type="match status" value="1"/>
</dbReference>
<sequence length="333" mass="36458">MRAVVVYERGKYEVRDVPMPRLNDGDVLIKISYAALCYRDLLQLAGYYPRMKYPVILGHEAVGVVVESKDPRFKPGDRVVPLLHEPDGTCEFCMRGLDSYCINALSYGENVNGFFAEYARVSGNALVKVPNGVPDELAAFTPCVIAMVYKGLKRAGLTYGETVVVTGASGGVGIHAVQLAKALGARVIAVTRSPDKARFIRQFADDVVTEQRFSKVVKDLTNGLGADMVIEAVGTPTIEESLRSLRSGGRVIIIGNVNPDETYQLRLGYLIMKDVVMIGNVRSNRSDVAETLKILSKGLVKPVIAATYPLERFGDALEFMRNNSRIGKILIKP</sequence>
<dbReference type="InterPro" id="IPR053496">
    <property type="entry name" value="Acryloyl-CoA_Reductase_Zn-ADH"/>
</dbReference>
<dbReference type="RefSeq" id="WP_013335519.1">
    <property type="nucleotide sequence ID" value="NC_014537.1"/>
</dbReference>
<dbReference type="PANTHER" id="PTHR42940:SF3">
    <property type="entry name" value="ALCOHOL DEHYDROGENASE 1-RELATED"/>
    <property type="match status" value="1"/>
</dbReference>
<dbReference type="STRING" id="572478.Vdis_0393"/>
<keyword evidence="5" id="KW-0862">Zinc</keyword>
<reference evidence="10" key="2">
    <citation type="journal article" date="2010" name="Stand. Genomic Sci.">
        <title>Complete genome sequence of Vulcanisaeta distributa type strain (IC-017T).</title>
        <authorList>
            <person name="Mavromatis K."/>
            <person name="Sikorski J."/>
            <person name="Pabst E."/>
            <person name="Teshima H."/>
            <person name="Lapidus A."/>
            <person name="Lucas S."/>
            <person name="Nolan M."/>
            <person name="Glavina Del Rio T."/>
            <person name="Cheng J."/>
            <person name="Bruce D."/>
            <person name="Goodwin L."/>
            <person name="Pitluck S."/>
            <person name="Liolios K."/>
            <person name="Ivanova N."/>
            <person name="Mikhailova N."/>
            <person name="Pati A."/>
            <person name="Chen A."/>
            <person name="Palaniappan K."/>
            <person name="Land M."/>
            <person name="Hauser L."/>
            <person name="Chang Y."/>
            <person name="Jeffries C."/>
            <person name="Rohde M."/>
            <person name="Spring S."/>
            <person name="Goker M."/>
            <person name="Wirth R."/>
            <person name="Woyke T."/>
            <person name="Bristow J."/>
            <person name="Eisen J."/>
            <person name="Markowitz V."/>
            <person name="Hugenholtz P."/>
            <person name="Klenk H."/>
            <person name="Kyrpides N."/>
        </authorList>
    </citation>
    <scope>NUCLEOTIDE SEQUENCE [LARGE SCALE GENOMIC DNA]</scope>
    <source>
        <strain evidence="10">DSM 14429 / JCM 11212 / NBRC 100878 / IC-017</strain>
    </source>
</reference>
<dbReference type="EC" id="1.1.1.1" evidence="3"/>
<evidence type="ECO:0000256" key="3">
    <source>
        <dbReference type="ARBA" id="ARBA00013190"/>
    </source>
</evidence>
<evidence type="ECO:0000256" key="5">
    <source>
        <dbReference type="ARBA" id="ARBA00022833"/>
    </source>
</evidence>
<dbReference type="GO" id="GO:0005737">
    <property type="term" value="C:cytoplasm"/>
    <property type="evidence" value="ECO:0007669"/>
    <property type="project" value="TreeGrafter"/>
</dbReference>
<dbReference type="Pfam" id="PF08240">
    <property type="entry name" value="ADH_N"/>
    <property type="match status" value="1"/>
</dbReference>
<gene>
    <name evidence="9" type="ordered locus">Vdis_0393</name>
</gene>
<feature type="domain" description="Enoyl reductase (ER)" evidence="8">
    <location>
        <begin position="10"/>
        <end position="331"/>
    </location>
</feature>
<keyword evidence="7" id="KW-0520">NAD</keyword>
<keyword evidence="10" id="KW-1185">Reference proteome</keyword>